<dbReference type="RefSeq" id="WP_341426804.1">
    <property type="nucleotide sequence ID" value="NZ_JBBUTG010000010.1"/>
</dbReference>
<dbReference type="SUPFAM" id="SSF52266">
    <property type="entry name" value="SGNH hydrolase"/>
    <property type="match status" value="1"/>
</dbReference>
<reference evidence="2 3" key="1">
    <citation type="submission" date="2024-04" db="EMBL/GenBank/DDBJ databases">
        <title>Novel species of the genus Ideonella isolated from streams.</title>
        <authorList>
            <person name="Lu H."/>
        </authorList>
    </citation>
    <scope>NUCLEOTIDE SEQUENCE [LARGE SCALE GENOMIC DNA]</scope>
    <source>
        <strain evidence="2 3">DXS29W</strain>
    </source>
</reference>
<keyword evidence="3" id="KW-1185">Reference proteome</keyword>
<comment type="caution">
    <text evidence="2">The sequence shown here is derived from an EMBL/GenBank/DDBJ whole genome shotgun (WGS) entry which is preliminary data.</text>
</comment>
<accession>A0ABU9BR19</accession>
<proteinExistence type="predicted"/>
<organism evidence="2 3">
    <name type="scientific">Ideonella lacteola</name>
    <dbReference type="NCBI Taxonomy" id="2984193"/>
    <lineage>
        <taxon>Bacteria</taxon>
        <taxon>Pseudomonadati</taxon>
        <taxon>Pseudomonadota</taxon>
        <taxon>Betaproteobacteria</taxon>
        <taxon>Burkholderiales</taxon>
        <taxon>Sphaerotilaceae</taxon>
        <taxon>Ideonella</taxon>
    </lineage>
</organism>
<dbReference type="Proteomes" id="UP001371218">
    <property type="component" value="Unassembled WGS sequence"/>
</dbReference>
<gene>
    <name evidence="2" type="ORF">AACH06_16320</name>
</gene>
<evidence type="ECO:0000313" key="3">
    <source>
        <dbReference type="Proteomes" id="UP001371218"/>
    </source>
</evidence>
<dbReference type="InterPro" id="IPR036514">
    <property type="entry name" value="SGNH_hydro_sf"/>
</dbReference>
<name>A0ABU9BR19_9BURK</name>
<feature type="signal peptide" evidence="1">
    <location>
        <begin position="1"/>
        <end position="28"/>
    </location>
</feature>
<evidence type="ECO:0000313" key="2">
    <source>
        <dbReference type="EMBL" id="MEK8032392.1"/>
    </source>
</evidence>
<evidence type="ECO:0000256" key="1">
    <source>
        <dbReference type="SAM" id="SignalP"/>
    </source>
</evidence>
<dbReference type="Gene3D" id="3.40.50.1110">
    <property type="entry name" value="SGNH hydrolase"/>
    <property type="match status" value="1"/>
</dbReference>
<dbReference type="GO" id="GO:0016787">
    <property type="term" value="F:hydrolase activity"/>
    <property type="evidence" value="ECO:0007669"/>
    <property type="project" value="UniProtKB-KW"/>
</dbReference>
<dbReference type="EMBL" id="JBBUTG010000010">
    <property type="protein sequence ID" value="MEK8032392.1"/>
    <property type="molecule type" value="Genomic_DNA"/>
</dbReference>
<feature type="chain" id="PRO_5046317034" evidence="1">
    <location>
        <begin position="29"/>
        <end position="323"/>
    </location>
</feature>
<sequence length="323" mass="34665">MISTSWARRASRAWRLAAGTALVAGVLAGCGGSTSQVDVFEPGRLLVFGDELSLLTNDGYKYTVNSVDDNDALQCGGSLIWVQILAAQYGMVFAECNPNSVANPKAKMLATEGAMVDDIETQIRTFTSSDSIRGDDLATVLVGMNDVLQAYASFPADDEDILVARMKSAGERAAARVNELASDGARVLVSTMPDMGQTPFAKAEDLEHGDTRSRLLTRLSREFNTAMRLKLINDGSKLGLLLMDDLQHSMVRVPGAFSLSNTDTAVCDESAPLPTCTSNTLISTDSSTPNPEAYLWADATRPSLSLHRYLGSQAANRARNNPF</sequence>
<protein>
    <submittedName>
        <fullName evidence="2">SGNH/GDSL hydrolase family protein</fullName>
    </submittedName>
</protein>
<keyword evidence="1" id="KW-0732">Signal</keyword>
<dbReference type="InterPro" id="IPR001087">
    <property type="entry name" value="GDSL"/>
</dbReference>
<keyword evidence="2" id="KW-0378">Hydrolase</keyword>
<dbReference type="Pfam" id="PF00657">
    <property type="entry name" value="Lipase_GDSL"/>
    <property type="match status" value="1"/>
</dbReference>